<organism evidence="3 4">
    <name type="scientific">Kingdonia uniflora</name>
    <dbReference type="NCBI Taxonomy" id="39325"/>
    <lineage>
        <taxon>Eukaryota</taxon>
        <taxon>Viridiplantae</taxon>
        <taxon>Streptophyta</taxon>
        <taxon>Embryophyta</taxon>
        <taxon>Tracheophyta</taxon>
        <taxon>Spermatophyta</taxon>
        <taxon>Magnoliopsida</taxon>
        <taxon>Ranunculales</taxon>
        <taxon>Circaeasteraceae</taxon>
        <taxon>Kingdonia</taxon>
    </lineage>
</organism>
<evidence type="ECO:0000313" key="3">
    <source>
        <dbReference type="EMBL" id="KAF6164193.1"/>
    </source>
</evidence>
<dbReference type="Proteomes" id="UP000541444">
    <property type="component" value="Unassembled WGS sequence"/>
</dbReference>
<dbReference type="AlphaFoldDB" id="A0A7J7NAS7"/>
<proteinExistence type="predicted"/>
<feature type="compositionally biased region" description="Basic and acidic residues" evidence="1">
    <location>
        <begin position="97"/>
        <end position="108"/>
    </location>
</feature>
<feature type="transmembrane region" description="Helical" evidence="2">
    <location>
        <begin position="18"/>
        <end position="41"/>
    </location>
</feature>
<evidence type="ECO:0000313" key="4">
    <source>
        <dbReference type="Proteomes" id="UP000541444"/>
    </source>
</evidence>
<keyword evidence="2" id="KW-1133">Transmembrane helix</keyword>
<evidence type="ECO:0000256" key="1">
    <source>
        <dbReference type="SAM" id="MobiDB-lite"/>
    </source>
</evidence>
<accession>A0A7J7NAS7</accession>
<evidence type="ECO:0000256" key="2">
    <source>
        <dbReference type="SAM" id="Phobius"/>
    </source>
</evidence>
<feature type="region of interest" description="Disordered" evidence="1">
    <location>
        <begin position="97"/>
        <end position="185"/>
    </location>
</feature>
<keyword evidence="2" id="KW-0812">Transmembrane</keyword>
<name>A0A7J7NAS7_9MAGN</name>
<reference evidence="3 4" key="1">
    <citation type="journal article" date="2020" name="IScience">
        <title>Genome Sequencing of the Endangered Kingdonia uniflora (Circaeasteraceae, Ranunculales) Reveals Potential Mechanisms of Evolutionary Specialization.</title>
        <authorList>
            <person name="Sun Y."/>
            <person name="Deng T."/>
            <person name="Zhang A."/>
            <person name="Moore M.J."/>
            <person name="Landis J.B."/>
            <person name="Lin N."/>
            <person name="Zhang H."/>
            <person name="Zhang X."/>
            <person name="Huang J."/>
            <person name="Zhang X."/>
            <person name="Sun H."/>
            <person name="Wang H."/>
        </authorList>
    </citation>
    <scope>NUCLEOTIDE SEQUENCE [LARGE SCALE GENOMIC DNA]</scope>
    <source>
        <strain evidence="3">TB1705</strain>
        <tissue evidence="3">Leaf</tissue>
    </source>
</reference>
<feature type="compositionally biased region" description="Basic and acidic residues" evidence="1">
    <location>
        <begin position="131"/>
        <end position="164"/>
    </location>
</feature>
<keyword evidence="4" id="KW-1185">Reference proteome</keyword>
<dbReference type="EMBL" id="JACGCM010000938">
    <property type="protein sequence ID" value="KAF6164193.1"/>
    <property type="molecule type" value="Genomic_DNA"/>
</dbReference>
<gene>
    <name evidence="3" type="ORF">GIB67_010163</name>
</gene>
<sequence>MEYALQLQSLCRTETRRIIFFTGIIAITVLVIQTLTLPYGYHFSSSFPGDKVALHETRNFRSQDSSPESATVPIFPLSYDSKLIGSSLVPEMVKHKEASFIERESERDSEMEEEEGGLEKDGGSESAQELDFDRNSDGKSSPKELPEGNGLDKKSLKTNIEVRDASNNSRMLGNPIKKVSHKEGV</sequence>
<protein>
    <submittedName>
        <fullName evidence="3">Uncharacterized protein</fullName>
    </submittedName>
</protein>
<keyword evidence="2" id="KW-0472">Membrane</keyword>
<comment type="caution">
    <text evidence="3">The sequence shown here is derived from an EMBL/GenBank/DDBJ whole genome shotgun (WGS) entry which is preliminary data.</text>
</comment>